<evidence type="ECO:0000313" key="3">
    <source>
        <dbReference type="EMBL" id="KAF9329110.1"/>
    </source>
</evidence>
<proteinExistence type="predicted"/>
<feature type="domain" description="DUF7727" evidence="2">
    <location>
        <begin position="12"/>
        <end position="89"/>
    </location>
</feature>
<sequence>MPAFDALRKLEALYTPVPVLPGILIFLGLVIVAIEWPLVATDYFNSSSSYMPRVALYIPLSVMSLLVGQTVHGGVYLAMGTVAYLFAIRDDFIKQQKASFAQRMP</sequence>
<dbReference type="EMBL" id="JAAAUY010000504">
    <property type="protein sequence ID" value="KAF9329110.1"/>
    <property type="molecule type" value="Genomic_DNA"/>
</dbReference>
<keyword evidence="4" id="KW-1185">Reference proteome</keyword>
<dbReference type="Proteomes" id="UP000696485">
    <property type="component" value="Unassembled WGS sequence"/>
</dbReference>
<organism evidence="3 4">
    <name type="scientific">Podila minutissima</name>
    <dbReference type="NCBI Taxonomy" id="64525"/>
    <lineage>
        <taxon>Eukaryota</taxon>
        <taxon>Fungi</taxon>
        <taxon>Fungi incertae sedis</taxon>
        <taxon>Mucoromycota</taxon>
        <taxon>Mortierellomycotina</taxon>
        <taxon>Mortierellomycetes</taxon>
        <taxon>Mortierellales</taxon>
        <taxon>Mortierellaceae</taxon>
        <taxon>Podila</taxon>
    </lineage>
</organism>
<name>A0A9P5SGU4_9FUNG</name>
<dbReference type="InterPro" id="IPR056144">
    <property type="entry name" value="DUF7727"/>
</dbReference>
<gene>
    <name evidence="3" type="ORF">BG006_007811</name>
</gene>
<accession>A0A9P5SGU4</accession>
<evidence type="ECO:0000259" key="2">
    <source>
        <dbReference type="Pfam" id="PF24853"/>
    </source>
</evidence>
<comment type="caution">
    <text evidence="3">The sequence shown here is derived from an EMBL/GenBank/DDBJ whole genome shotgun (WGS) entry which is preliminary data.</text>
</comment>
<reference evidence="3" key="1">
    <citation type="journal article" date="2020" name="Fungal Divers.">
        <title>Resolving the Mortierellaceae phylogeny through synthesis of multi-gene phylogenetics and phylogenomics.</title>
        <authorList>
            <person name="Vandepol N."/>
            <person name="Liber J."/>
            <person name="Desiro A."/>
            <person name="Na H."/>
            <person name="Kennedy M."/>
            <person name="Barry K."/>
            <person name="Grigoriev I.V."/>
            <person name="Miller A.N."/>
            <person name="O'Donnell K."/>
            <person name="Stajich J.E."/>
            <person name="Bonito G."/>
        </authorList>
    </citation>
    <scope>NUCLEOTIDE SEQUENCE</scope>
    <source>
        <strain evidence="3">NVP1</strain>
    </source>
</reference>
<feature type="transmembrane region" description="Helical" evidence="1">
    <location>
        <begin position="12"/>
        <end position="34"/>
    </location>
</feature>
<feature type="transmembrane region" description="Helical" evidence="1">
    <location>
        <begin position="54"/>
        <end position="87"/>
    </location>
</feature>
<dbReference type="AlphaFoldDB" id="A0A9P5SGU4"/>
<keyword evidence="1" id="KW-0812">Transmembrane</keyword>
<keyword evidence="1" id="KW-1133">Transmembrane helix</keyword>
<dbReference type="Pfam" id="PF24853">
    <property type="entry name" value="DUF7727"/>
    <property type="match status" value="1"/>
</dbReference>
<evidence type="ECO:0000256" key="1">
    <source>
        <dbReference type="SAM" id="Phobius"/>
    </source>
</evidence>
<evidence type="ECO:0000313" key="4">
    <source>
        <dbReference type="Proteomes" id="UP000696485"/>
    </source>
</evidence>
<keyword evidence="1" id="KW-0472">Membrane</keyword>
<protein>
    <recommendedName>
        <fullName evidence="2">DUF7727 domain-containing protein</fullName>
    </recommendedName>
</protein>